<dbReference type="AlphaFoldDB" id="A0A9P1MW13"/>
<name>A0A9P1MW13_9PELO</name>
<comment type="caution">
    <text evidence="6">The sequence shown here is derived from an EMBL/GenBank/DDBJ whole genome shotgun (WGS) entry which is preliminary data.</text>
</comment>
<evidence type="ECO:0000259" key="5">
    <source>
        <dbReference type="SMART" id="SM00355"/>
    </source>
</evidence>
<evidence type="ECO:0000313" key="7">
    <source>
        <dbReference type="Proteomes" id="UP001152747"/>
    </source>
</evidence>
<keyword evidence="4" id="KW-0862">Zinc</keyword>
<feature type="domain" description="C2H2-type" evidence="5">
    <location>
        <begin position="121"/>
        <end position="142"/>
    </location>
</feature>
<keyword evidence="7" id="KW-1185">Reference proteome</keyword>
<dbReference type="PANTHER" id="PTHR24379">
    <property type="entry name" value="KRAB AND ZINC FINGER DOMAIN-CONTAINING"/>
    <property type="match status" value="1"/>
</dbReference>
<sequence length="369" mass="41433">MSTSFLEHKVFEGMKDTVDILKCGETKGPFRFRRIQEKSYTSGSVEITLFDIIGEMYRIEVEENDITRRLNASPNPLFANCVVLLTKDIMQILMTKDVVGKDPLFATLIAEKFVDLSQKKFECSKCHIAKFSSIQSLKTHEELYCPVREMEVTSTAEEIDRPNLLLLPLTYHDLPQNNVVKIIGPMHSIVPVAIGRGTETFTTNPLNLGNICGDLIIPQNLNINLPQLSINIPVNGIFDTNRATLLPSTSSNSSSPKSKSSEPEKPFVCTCGVSFLNEQTFDAHKNFYCKNAPNTKTNGEFSKKFPEKCGQCNFRPQSSSQLAMHIRSAHQSTKTYICTVCSYRAFSLRGIRTHMRSHPSSDALKFESK</sequence>
<dbReference type="OrthoDB" id="6077919at2759"/>
<keyword evidence="1" id="KW-0479">Metal-binding</keyword>
<keyword evidence="2" id="KW-0677">Repeat</keyword>
<dbReference type="Proteomes" id="UP001152747">
    <property type="component" value="Unassembled WGS sequence"/>
</dbReference>
<dbReference type="GO" id="GO:0008270">
    <property type="term" value="F:zinc ion binding"/>
    <property type="evidence" value="ECO:0007669"/>
    <property type="project" value="UniProtKB-KW"/>
</dbReference>
<feature type="domain" description="C2H2-type" evidence="5">
    <location>
        <begin position="336"/>
        <end position="358"/>
    </location>
</feature>
<evidence type="ECO:0000256" key="3">
    <source>
        <dbReference type="ARBA" id="ARBA00022771"/>
    </source>
</evidence>
<dbReference type="EMBL" id="CANHGI010000001">
    <property type="protein sequence ID" value="CAI5438938.1"/>
    <property type="molecule type" value="Genomic_DNA"/>
</dbReference>
<feature type="domain" description="C2H2-type" evidence="5">
    <location>
        <begin position="307"/>
        <end position="330"/>
    </location>
</feature>
<evidence type="ECO:0000256" key="1">
    <source>
        <dbReference type="ARBA" id="ARBA00022723"/>
    </source>
</evidence>
<dbReference type="FunFam" id="3.30.160.60:FF:004128">
    <property type="match status" value="1"/>
</dbReference>
<accession>A0A9P1MW13</accession>
<dbReference type="SMART" id="SM00355">
    <property type="entry name" value="ZnF_C2H2"/>
    <property type="match status" value="3"/>
</dbReference>
<dbReference type="InterPro" id="IPR013087">
    <property type="entry name" value="Znf_C2H2_type"/>
</dbReference>
<dbReference type="Gene3D" id="3.30.160.60">
    <property type="entry name" value="Classic Zinc Finger"/>
    <property type="match status" value="1"/>
</dbReference>
<proteinExistence type="predicted"/>
<evidence type="ECO:0000256" key="4">
    <source>
        <dbReference type="ARBA" id="ARBA00022833"/>
    </source>
</evidence>
<dbReference type="PANTHER" id="PTHR24379:SF121">
    <property type="entry name" value="C2H2-TYPE DOMAIN-CONTAINING PROTEIN"/>
    <property type="match status" value="1"/>
</dbReference>
<gene>
    <name evidence="6" type="ORF">CAMP_LOCUS1575</name>
</gene>
<protein>
    <recommendedName>
        <fullName evidence="5">C2H2-type domain-containing protein</fullName>
    </recommendedName>
</protein>
<keyword evidence="3" id="KW-0863">Zinc-finger</keyword>
<organism evidence="6 7">
    <name type="scientific">Caenorhabditis angaria</name>
    <dbReference type="NCBI Taxonomy" id="860376"/>
    <lineage>
        <taxon>Eukaryota</taxon>
        <taxon>Metazoa</taxon>
        <taxon>Ecdysozoa</taxon>
        <taxon>Nematoda</taxon>
        <taxon>Chromadorea</taxon>
        <taxon>Rhabditida</taxon>
        <taxon>Rhabditina</taxon>
        <taxon>Rhabditomorpha</taxon>
        <taxon>Rhabditoidea</taxon>
        <taxon>Rhabditidae</taxon>
        <taxon>Peloderinae</taxon>
        <taxon>Caenorhabditis</taxon>
    </lineage>
</organism>
<dbReference type="InterPro" id="IPR036236">
    <property type="entry name" value="Znf_C2H2_sf"/>
</dbReference>
<reference evidence="6" key="1">
    <citation type="submission" date="2022-11" db="EMBL/GenBank/DDBJ databases">
        <authorList>
            <person name="Kikuchi T."/>
        </authorList>
    </citation>
    <scope>NUCLEOTIDE SEQUENCE</scope>
    <source>
        <strain evidence="6">PS1010</strain>
    </source>
</reference>
<evidence type="ECO:0000256" key="2">
    <source>
        <dbReference type="ARBA" id="ARBA00022737"/>
    </source>
</evidence>
<evidence type="ECO:0000313" key="6">
    <source>
        <dbReference type="EMBL" id="CAI5438938.1"/>
    </source>
</evidence>
<dbReference type="SUPFAM" id="SSF57667">
    <property type="entry name" value="beta-beta-alpha zinc fingers"/>
    <property type="match status" value="1"/>
</dbReference>